<feature type="compositionally biased region" description="Polar residues" evidence="1">
    <location>
        <begin position="306"/>
        <end position="316"/>
    </location>
</feature>
<evidence type="ECO:0000256" key="1">
    <source>
        <dbReference type="SAM" id="MobiDB-lite"/>
    </source>
</evidence>
<organism evidence="2 3">
    <name type="scientific">Phlyctema vagabunda</name>
    <dbReference type="NCBI Taxonomy" id="108571"/>
    <lineage>
        <taxon>Eukaryota</taxon>
        <taxon>Fungi</taxon>
        <taxon>Dikarya</taxon>
        <taxon>Ascomycota</taxon>
        <taxon>Pezizomycotina</taxon>
        <taxon>Leotiomycetes</taxon>
        <taxon>Helotiales</taxon>
        <taxon>Dermateaceae</taxon>
        <taxon>Phlyctema</taxon>
    </lineage>
</organism>
<feature type="region of interest" description="Disordered" evidence="1">
    <location>
        <begin position="574"/>
        <end position="624"/>
    </location>
</feature>
<feature type="compositionally biased region" description="Basic and acidic residues" evidence="1">
    <location>
        <begin position="538"/>
        <end position="551"/>
    </location>
</feature>
<feature type="compositionally biased region" description="Acidic residues" evidence="1">
    <location>
        <begin position="591"/>
        <end position="613"/>
    </location>
</feature>
<accession>A0ABR4PRH2</accession>
<proteinExistence type="predicted"/>
<comment type="caution">
    <text evidence="2">The sequence shown here is derived from an EMBL/GenBank/DDBJ whole genome shotgun (WGS) entry which is preliminary data.</text>
</comment>
<feature type="region of interest" description="Disordered" evidence="1">
    <location>
        <begin position="148"/>
        <end position="182"/>
    </location>
</feature>
<dbReference type="Proteomes" id="UP001629113">
    <property type="component" value="Unassembled WGS sequence"/>
</dbReference>
<sequence length="624" mass="71032">MDLFLNYSSVDENTGLCFENMPLDDNMFFDPTAPEAFSTPKNTSLPPASTEDLPAAELPGFPDPSTSIFNNTDTSGFQGLADMTESQDLPGSNPDLLDGITFDEPLQPVETAESQNLPDPNTAMFDGLDFSESQAPVDPNIMALGGVQPQRAPLPPPAFTPSRALPQRAPQRSQSRLQAQPDRHTQTIALTQYQALQKAFNEQSLEIKTLQKKLERAPHLKRVRELKREVAGLLDMLQVDRAKDARRHYENDLDDTDMEDVSINYRTKRRYEDAFDAAEMEGMGADAKRRKTLARRPLEAPLRPRTGTSRNRRPNNIASFDSLHFYEPLQNPPAPWGSINPSTGKPVFQYTAEGELEPILKLTVNQMIEYIAGHPLHRRDPATGEINGQDSGLSLRIQITPADSLRRYPQRQSDKCRFQDCPIRKNSILKGQYRVCFDELSSRNELLDPFHNAGYVHLFCMEKFLNFPLVCSSYNVMAENRKLPEGKNRMALGRDSDEMLRVTARFFRNVQPWPTEGKPKNWYQSSLCLALTKEQIKHEPSKRREVREQRGGNHVGSHMNDLDVLAYNREMELMEKKHANSKKRKGKQPAGDEDESEDESEGDYEDEDEDDLDWTPHSRKRTRR</sequence>
<keyword evidence="3" id="KW-1185">Reference proteome</keyword>
<feature type="region of interest" description="Disordered" evidence="1">
    <location>
        <begin position="295"/>
        <end position="316"/>
    </location>
</feature>
<feature type="region of interest" description="Disordered" evidence="1">
    <location>
        <begin position="29"/>
        <end position="95"/>
    </location>
</feature>
<evidence type="ECO:0000313" key="3">
    <source>
        <dbReference type="Proteomes" id="UP001629113"/>
    </source>
</evidence>
<feature type="region of interest" description="Disordered" evidence="1">
    <location>
        <begin position="538"/>
        <end position="562"/>
    </location>
</feature>
<reference evidence="2 3" key="1">
    <citation type="submission" date="2024-06" db="EMBL/GenBank/DDBJ databases">
        <title>Complete genome of Phlyctema vagabunda strain 19-DSS-EL-015.</title>
        <authorList>
            <person name="Fiorenzani C."/>
        </authorList>
    </citation>
    <scope>NUCLEOTIDE SEQUENCE [LARGE SCALE GENOMIC DNA]</scope>
    <source>
        <strain evidence="2 3">19-DSS-EL-015</strain>
    </source>
</reference>
<name>A0ABR4PRH2_9HELO</name>
<gene>
    <name evidence="2" type="ORF">PVAG01_02733</name>
</gene>
<protein>
    <submittedName>
        <fullName evidence="2">Uncharacterized protein</fullName>
    </submittedName>
</protein>
<evidence type="ECO:0000313" key="2">
    <source>
        <dbReference type="EMBL" id="KAL3425942.1"/>
    </source>
</evidence>
<dbReference type="EMBL" id="JBFCZG010000002">
    <property type="protein sequence ID" value="KAL3425942.1"/>
    <property type="molecule type" value="Genomic_DNA"/>
</dbReference>
<feature type="compositionally biased region" description="Polar residues" evidence="1">
    <location>
        <begin position="64"/>
        <end position="77"/>
    </location>
</feature>